<dbReference type="PROSITE" id="PS01031">
    <property type="entry name" value="SHSP"/>
    <property type="match status" value="1"/>
</dbReference>
<dbReference type="HOGENOM" id="CLU_046737_4_2_6"/>
<evidence type="ECO:0000313" key="5">
    <source>
        <dbReference type="EMBL" id="ADN74904.1"/>
    </source>
</evidence>
<dbReference type="CDD" id="cd06470">
    <property type="entry name" value="ACD_IbpA-B_like"/>
    <property type="match status" value="1"/>
</dbReference>
<dbReference type="STRING" id="550540.Fbal_0693"/>
<evidence type="ECO:0000259" key="4">
    <source>
        <dbReference type="PROSITE" id="PS01031"/>
    </source>
</evidence>
<evidence type="ECO:0000313" key="6">
    <source>
        <dbReference type="Proteomes" id="UP000006683"/>
    </source>
</evidence>
<name>E1SRT5_FERBD</name>
<dbReference type="InterPro" id="IPR037913">
    <property type="entry name" value="ACD_IbpA/B"/>
</dbReference>
<organism evidence="5 6">
    <name type="scientific">Ferrimonas balearica (strain DSM 9799 / CCM 4581 / KCTC 23876 / PAT)</name>
    <dbReference type="NCBI Taxonomy" id="550540"/>
    <lineage>
        <taxon>Bacteria</taxon>
        <taxon>Pseudomonadati</taxon>
        <taxon>Pseudomonadota</taxon>
        <taxon>Gammaproteobacteria</taxon>
        <taxon>Alteromonadales</taxon>
        <taxon>Ferrimonadaceae</taxon>
        <taxon>Ferrimonas</taxon>
    </lineage>
</organism>
<sequence>MRTIDLTPLYKSAIGFDRFAKVMDEAMRAEQGGFPPYNIELVEQDKYRITMAVAGFSQDELDIEVEGDTLRIEGTKAKGDAPRQFLHQGIAERNFKRRFRLADHVKVVGADLQNGLLHVELEREIPEALKPRKISIGDSAPKVIEAKAS</sequence>
<dbReference type="eggNOG" id="COG0071">
    <property type="taxonomic scope" value="Bacteria"/>
</dbReference>
<reference evidence="5 6" key="1">
    <citation type="journal article" date="2010" name="Stand. Genomic Sci.">
        <title>Complete genome sequence of Ferrimonas balearica type strain (PAT).</title>
        <authorList>
            <person name="Nolan M."/>
            <person name="Sikorski J."/>
            <person name="Davenport K."/>
            <person name="Lucas S."/>
            <person name="Glavina Del Rio T."/>
            <person name="Tice H."/>
            <person name="Cheng J."/>
            <person name="Goodwin L."/>
            <person name="Pitluck S."/>
            <person name="Liolios K."/>
            <person name="Ivanova N."/>
            <person name="Mavromatis K."/>
            <person name="Ovchinnikova G."/>
            <person name="Pati A."/>
            <person name="Chen A."/>
            <person name="Palaniappan K."/>
            <person name="Land M."/>
            <person name="Hauser L."/>
            <person name="Chang Y."/>
            <person name="Jeffries C."/>
            <person name="Tapia R."/>
            <person name="Brettin T."/>
            <person name="Detter J."/>
            <person name="Han C."/>
            <person name="Yasawong M."/>
            <person name="Rohde M."/>
            <person name="Tindall B."/>
            <person name="Goker M."/>
            <person name="Woyke T."/>
            <person name="Bristow J."/>
            <person name="Eisen J."/>
            <person name="Markowitz V."/>
            <person name="Hugenholtz P."/>
            <person name="Kyrpides N."/>
            <person name="Klenk H."/>
            <person name="Lapidus A."/>
        </authorList>
    </citation>
    <scope>NUCLEOTIDE SEQUENCE [LARGE SCALE GENOMIC DNA]</scope>
    <source>
        <strain evidence="6">DSM 9799 / CCM 4581 / KCTC 23876 / PAT</strain>
    </source>
</reference>
<dbReference type="Gene3D" id="2.60.40.790">
    <property type="match status" value="1"/>
</dbReference>
<protein>
    <submittedName>
        <fullName evidence="5">Heat shock protein Hsp20</fullName>
    </submittedName>
</protein>
<accession>E1SRT5</accession>
<evidence type="ECO:0000256" key="2">
    <source>
        <dbReference type="PROSITE-ProRule" id="PRU00285"/>
    </source>
</evidence>
<comment type="similarity">
    <text evidence="2 3">Belongs to the small heat shock protein (HSP20) family.</text>
</comment>
<dbReference type="EMBL" id="CP002209">
    <property type="protein sequence ID" value="ADN74904.1"/>
    <property type="molecule type" value="Genomic_DNA"/>
</dbReference>
<dbReference type="Proteomes" id="UP000006683">
    <property type="component" value="Chromosome"/>
</dbReference>
<dbReference type="PANTHER" id="PTHR47062">
    <property type="match status" value="1"/>
</dbReference>
<dbReference type="AlphaFoldDB" id="E1SRT5"/>
<dbReference type="GeneID" id="67180933"/>
<evidence type="ECO:0000256" key="1">
    <source>
        <dbReference type="ARBA" id="ARBA00023016"/>
    </source>
</evidence>
<feature type="domain" description="SHSP" evidence="4">
    <location>
        <begin position="28"/>
        <end position="139"/>
    </location>
</feature>
<dbReference type="InterPro" id="IPR008978">
    <property type="entry name" value="HSP20-like_chaperone"/>
</dbReference>
<dbReference type="OrthoDB" id="6871152at2"/>
<dbReference type="PANTHER" id="PTHR47062:SF1">
    <property type="entry name" value="SMALL HEAT SHOCK PROTEIN IBPA"/>
    <property type="match status" value="1"/>
</dbReference>
<dbReference type="InterPro" id="IPR002068">
    <property type="entry name" value="A-crystallin/Hsp20_dom"/>
</dbReference>
<dbReference type="Pfam" id="PF00011">
    <property type="entry name" value="HSP20"/>
    <property type="match status" value="1"/>
</dbReference>
<evidence type="ECO:0000256" key="3">
    <source>
        <dbReference type="RuleBase" id="RU003616"/>
    </source>
</evidence>
<proteinExistence type="inferred from homology"/>
<dbReference type="KEGG" id="fbl:Fbal_0693"/>
<gene>
    <name evidence="5" type="ordered locus">Fbal_0693</name>
</gene>
<keyword evidence="6" id="KW-1185">Reference proteome</keyword>
<dbReference type="RefSeq" id="WP_013344210.1">
    <property type="nucleotide sequence ID" value="NC_014541.1"/>
</dbReference>
<dbReference type="SUPFAM" id="SSF49764">
    <property type="entry name" value="HSP20-like chaperones"/>
    <property type="match status" value="1"/>
</dbReference>
<keyword evidence="1 5" id="KW-0346">Stress response</keyword>